<evidence type="ECO:0000259" key="6">
    <source>
        <dbReference type="Pfam" id="PF05175"/>
    </source>
</evidence>
<keyword evidence="3" id="KW-0808">Transferase</keyword>
<dbReference type="Proteomes" id="UP000001589">
    <property type="component" value="Chromosome"/>
</dbReference>
<dbReference type="InterPro" id="IPR019874">
    <property type="entry name" value="RF_methyltr_PrmC"/>
</dbReference>
<dbReference type="PANTHER" id="PTHR18895">
    <property type="entry name" value="HEMK METHYLTRANSFERASE"/>
    <property type="match status" value="1"/>
</dbReference>
<dbReference type="AlphaFoldDB" id="A2BUU8"/>
<evidence type="ECO:0000256" key="2">
    <source>
        <dbReference type="ARBA" id="ARBA00022603"/>
    </source>
</evidence>
<dbReference type="InterPro" id="IPR029063">
    <property type="entry name" value="SAM-dependent_MTases_sf"/>
</dbReference>
<dbReference type="NCBIfam" id="TIGR03534">
    <property type="entry name" value="RF_mod_PrmC"/>
    <property type="match status" value="1"/>
</dbReference>
<dbReference type="GO" id="GO:0032259">
    <property type="term" value="P:methylation"/>
    <property type="evidence" value="ECO:0007669"/>
    <property type="project" value="UniProtKB-KW"/>
</dbReference>
<name>A2BUU8_PROM5</name>
<feature type="domain" description="Methyltransferase small" evidence="6">
    <location>
        <begin position="108"/>
        <end position="199"/>
    </location>
</feature>
<evidence type="ECO:0000256" key="5">
    <source>
        <dbReference type="ARBA" id="ARBA00048391"/>
    </source>
</evidence>
<evidence type="ECO:0000256" key="1">
    <source>
        <dbReference type="ARBA" id="ARBA00012771"/>
    </source>
</evidence>
<dbReference type="EC" id="2.1.1.297" evidence="1"/>
<dbReference type="CDD" id="cd02440">
    <property type="entry name" value="AdoMet_MTases"/>
    <property type="match status" value="1"/>
</dbReference>
<dbReference type="GO" id="GO:0102559">
    <property type="term" value="F:peptide chain release factor N(5)-glutamine methyltransferase activity"/>
    <property type="evidence" value="ECO:0007669"/>
    <property type="project" value="UniProtKB-EC"/>
</dbReference>
<sequence>MFEISAENFSVWKKKQLLKGGDKKSFSLLIDLLGGLSKKELNSLTIKAEKNLKFKLDLDSLEFFWGKHLSTNIPIQYLSGICYWRNLKLEVSDKVLIPRPETELVVEIISRKFDNNKGQIIFADLGTGSGAISISLALENPSWNGIATDINKNAVEIASRNFANNSNQSNLKFYSGNWWEPLTYLKGEIDFAVANPPYIPKNTYEELPIEVKNFEPKNALLGGEDGLDHVREIVKYAPLYLKEKGWLLIENHFDQGARVKQLFIENQFTDVEVLKDLSGIGRFTIGRYK</sequence>
<keyword evidence="4" id="KW-0949">S-adenosyl-L-methionine</keyword>
<proteinExistence type="predicted"/>
<evidence type="ECO:0000256" key="3">
    <source>
        <dbReference type="ARBA" id="ARBA00022679"/>
    </source>
</evidence>
<dbReference type="Pfam" id="PF05175">
    <property type="entry name" value="MTS"/>
    <property type="match status" value="1"/>
</dbReference>
<organism evidence="7 8">
    <name type="scientific">Prochlorococcus marinus (strain MIT 9515)</name>
    <dbReference type="NCBI Taxonomy" id="167542"/>
    <lineage>
        <taxon>Bacteria</taxon>
        <taxon>Bacillati</taxon>
        <taxon>Cyanobacteriota</taxon>
        <taxon>Cyanophyceae</taxon>
        <taxon>Synechococcales</taxon>
        <taxon>Prochlorococcaceae</taxon>
        <taxon>Prochlorococcus</taxon>
    </lineage>
</organism>
<dbReference type="STRING" id="167542.P9515_03501"/>
<accession>A2BUU8</accession>
<evidence type="ECO:0000313" key="8">
    <source>
        <dbReference type="Proteomes" id="UP000001589"/>
    </source>
</evidence>
<comment type="catalytic activity">
    <reaction evidence="5">
        <text>L-glutaminyl-[peptide chain release factor] + S-adenosyl-L-methionine = N(5)-methyl-L-glutaminyl-[peptide chain release factor] + S-adenosyl-L-homocysteine + H(+)</text>
        <dbReference type="Rhea" id="RHEA:42896"/>
        <dbReference type="Rhea" id="RHEA-COMP:10271"/>
        <dbReference type="Rhea" id="RHEA-COMP:10272"/>
        <dbReference type="ChEBI" id="CHEBI:15378"/>
        <dbReference type="ChEBI" id="CHEBI:30011"/>
        <dbReference type="ChEBI" id="CHEBI:57856"/>
        <dbReference type="ChEBI" id="CHEBI:59789"/>
        <dbReference type="ChEBI" id="CHEBI:61891"/>
        <dbReference type="EC" id="2.1.1.297"/>
    </reaction>
</comment>
<evidence type="ECO:0000313" key="7">
    <source>
        <dbReference type="EMBL" id="ABM71559.1"/>
    </source>
</evidence>
<dbReference type="SUPFAM" id="SSF53335">
    <property type="entry name" value="S-adenosyl-L-methionine-dependent methyltransferases"/>
    <property type="match status" value="1"/>
</dbReference>
<dbReference type="InterPro" id="IPR004556">
    <property type="entry name" value="HemK-like"/>
</dbReference>
<reference evidence="7 8" key="1">
    <citation type="journal article" date="2007" name="PLoS Genet.">
        <title>Patterns and implications of gene gain and loss in the evolution of Prochlorococcus.</title>
        <authorList>
            <person name="Kettler G.C."/>
            <person name="Martiny A.C."/>
            <person name="Huang K."/>
            <person name="Zucker J."/>
            <person name="Coleman M.L."/>
            <person name="Rodrigue S."/>
            <person name="Chen F."/>
            <person name="Lapidus A."/>
            <person name="Ferriera S."/>
            <person name="Johnson J."/>
            <person name="Steglich C."/>
            <person name="Church G.M."/>
            <person name="Richardson P."/>
            <person name="Chisholm S.W."/>
        </authorList>
    </citation>
    <scope>NUCLEOTIDE SEQUENCE [LARGE SCALE GENOMIC DNA]</scope>
    <source>
        <strain evidence="7 8">MIT 9515</strain>
    </source>
</reference>
<dbReference type="GO" id="GO:0016491">
    <property type="term" value="F:oxidoreductase activity"/>
    <property type="evidence" value="ECO:0007669"/>
    <property type="project" value="UniProtKB-KW"/>
</dbReference>
<dbReference type="eggNOG" id="COG2890">
    <property type="taxonomic scope" value="Bacteria"/>
</dbReference>
<dbReference type="RefSeq" id="WP_011819667.1">
    <property type="nucleotide sequence ID" value="NC_008817.1"/>
</dbReference>
<dbReference type="HOGENOM" id="CLU_018398_3_1_3"/>
<dbReference type="GO" id="GO:0003676">
    <property type="term" value="F:nucleic acid binding"/>
    <property type="evidence" value="ECO:0007669"/>
    <property type="project" value="InterPro"/>
</dbReference>
<dbReference type="GeneID" id="60200662"/>
<dbReference type="PROSITE" id="PS00092">
    <property type="entry name" value="N6_MTASE"/>
    <property type="match status" value="1"/>
</dbReference>
<dbReference type="InterPro" id="IPR002052">
    <property type="entry name" value="DNA_methylase_N6_adenine_CS"/>
</dbReference>
<protein>
    <recommendedName>
        <fullName evidence="1">peptide chain release factor N(5)-glutamine methyltransferase</fullName>
        <ecNumber evidence="1">2.1.1.297</ecNumber>
    </recommendedName>
</protein>
<dbReference type="KEGG" id="pmc:P9515_03501"/>
<evidence type="ECO:0000256" key="4">
    <source>
        <dbReference type="ARBA" id="ARBA00022691"/>
    </source>
</evidence>
<gene>
    <name evidence="7" type="primary">hemK</name>
    <name evidence="7" type="ordered locus">P9515_03501</name>
</gene>
<dbReference type="InterPro" id="IPR007848">
    <property type="entry name" value="Small_mtfrase_dom"/>
</dbReference>
<dbReference type="PANTHER" id="PTHR18895:SF74">
    <property type="entry name" value="MTRF1L RELEASE FACTOR GLUTAMINE METHYLTRANSFERASE"/>
    <property type="match status" value="1"/>
</dbReference>
<dbReference type="EMBL" id="CP000552">
    <property type="protein sequence ID" value="ABM71559.1"/>
    <property type="molecule type" value="Genomic_DNA"/>
</dbReference>
<dbReference type="OrthoDB" id="9800643at2"/>
<dbReference type="InterPro" id="IPR050320">
    <property type="entry name" value="N5-glutamine_MTase"/>
</dbReference>
<dbReference type="NCBIfam" id="TIGR00536">
    <property type="entry name" value="hemK_fam"/>
    <property type="match status" value="1"/>
</dbReference>
<keyword evidence="2" id="KW-0489">Methyltransferase</keyword>
<keyword evidence="7" id="KW-0560">Oxidoreductase</keyword>
<dbReference type="Gene3D" id="3.40.50.150">
    <property type="entry name" value="Vaccinia Virus protein VP39"/>
    <property type="match status" value="1"/>
</dbReference>